<feature type="signal peptide" evidence="1">
    <location>
        <begin position="1"/>
        <end position="22"/>
    </location>
</feature>
<accession>A0A504Z2T5</accession>
<proteinExistence type="predicted"/>
<dbReference type="EMBL" id="SUNJ01004592">
    <property type="protein sequence ID" value="TPP64298.1"/>
    <property type="molecule type" value="Genomic_DNA"/>
</dbReference>
<dbReference type="AlphaFoldDB" id="A0A504Z2T5"/>
<sequence length="271" mass="30906">MFQYRSLFILVIILAQIGSHHADANSIPITESIINNENETKHKSEAVCMDFLGILIDQMVRRITVHMEEPKPLAPISNTFFTLTEGRLYGLRGIRRTCPIQLSHEEMWLKSNSSSPNQDVYLTEWIQKRDIKLGDLIKFSFCLGIPQNVQLRGSMAVYMLWTTYDPEDVRITLSDISIRAKLRLQLNMTGKIHLDIVGMEVEKLGAIRFEPESSNTNSENEDRNNNGFMSQYASVADWLANGPLYTPLKIVLESLLNDSFSALLKEKQPDL</sequence>
<name>A0A504Z2T5_FASGI</name>
<dbReference type="OrthoDB" id="6235790at2759"/>
<evidence type="ECO:0000313" key="2">
    <source>
        <dbReference type="EMBL" id="TPP64298.1"/>
    </source>
</evidence>
<comment type="caution">
    <text evidence="2">The sequence shown here is derived from an EMBL/GenBank/DDBJ whole genome shotgun (WGS) entry which is preliminary data.</text>
</comment>
<keyword evidence="1" id="KW-0732">Signal</keyword>
<evidence type="ECO:0000313" key="3">
    <source>
        <dbReference type="Proteomes" id="UP000316759"/>
    </source>
</evidence>
<keyword evidence="3" id="KW-1185">Reference proteome</keyword>
<organism evidence="2 3">
    <name type="scientific">Fasciola gigantica</name>
    <name type="common">Giant liver fluke</name>
    <dbReference type="NCBI Taxonomy" id="46835"/>
    <lineage>
        <taxon>Eukaryota</taxon>
        <taxon>Metazoa</taxon>
        <taxon>Spiralia</taxon>
        <taxon>Lophotrochozoa</taxon>
        <taxon>Platyhelminthes</taxon>
        <taxon>Trematoda</taxon>
        <taxon>Digenea</taxon>
        <taxon>Plagiorchiida</taxon>
        <taxon>Echinostomata</taxon>
        <taxon>Echinostomatoidea</taxon>
        <taxon>Fasciolidae</taxon>
        <taxon>Fasciola</taxon>
    </lineage>
</organism>
<gene>
    <name evidence="2" type="ORF">FGIG_09445</name>
</gene>
<reference evidence="2 3" key="1">
    <citation type="submission" date="2019-04" db="EMBL/GenBank/DDBJ databases">
        <title>Annotation for the trematode Fasciola gigantica.</title>
        <authorList>
            <person name="Choi Y.-J."/>
        </authorList>
    </citation>
    <scope>NUCLEOTIDE SEQUENCE [LARGE SCALE GENOMIC DNA]</scope>
    <source>
        <strain evidence="2">Uganda_cow_1</strain>
    </source>
</reference>
<protein>
    <submittedName>
        <fullName evidence="2">Uncharacterized protein</fullName>
    </submittedName>
</protein>
<evidence type="ECO:0000256" key="1">
    <source>
        <dbReference type="SAM" id="SignalP"/>
    </source>
</evidence>
<dbReference type="Proteomes" id="UP000316759">
    <property type="component" value="Unassembled WGS sequence"/>
</dbReference>
<feature type="chain" id="PRO_5021450150" evidence="1">
    <location>
        <begin position="23"/>
        <end position="271"/>
    </location>
</feature>